<evidence type="ECO:0000256" key="5">
    <source>
        <dbReference type="ARBA" id="ARBA00022838"/>
    </source>
</evidence>
<dbReference type="InterPro" id="IPR038273">
    <property type="entry name" value="Ndc80_sf"/>
</dbReference>
<organism evidence="14 15">
    <name type="scientific">Romanomermis culicivorax</name>
    <name type="common">Nematode worm</name>
    <dbReference type="NCBI Taxonomy" id="13658"/>
    <lineage>
        <taxon>Eukaryota</taxon>
        <taxon>Metazoa</taxon>
        <taxon>Ecdysozoa</taxon>
        <taxon>Nematoda</taxon>
        <taxon>Enoplea</taxon>
        <taxon>Dorylaimia</taxon>
        <taxon>Mermithida</taxon>
        <taxon>Mermithoidea</taxon>
        <taxon>Mermithidae</taxon>
        <taxon>Romanomermis</taxon>
    </lineage>
</organism>
<reference evidence="15" key="1">
    <citation type="submission" date="2022-11" db="UniProtKB">
        <authorList>
            <consortium name="WormBaseParasite"/>
        </authorList>
    </citation>
    <scope>IDENTIFICATION</scope>
</reference>
<keyword evidence="9 10" id="KW-0137">Centromere</keyword>
<evidence type="ECO:0000313" key="14">
    <source>
        <dbReference type="Proteomes" id="UP000887565"/>
    </source>
</evidence>
<feature type="coiled-coil region" evidence="11">
    <location>
        <begin position="279"/>
        <end position="306"/>
    </location>
</feature>
<evidence type="ECO:0000256" key="7">
    <source>
        <dbReference type="ARBA" id="ARBA00023242"/>
    </source>
</evidence>
<name>A0A915IY81_ROMCU</name>
<comment type="similarity">
    <text evidence="1 10">Belongs to the NDC80/HEC1 family.</text>
</comment>
<evidence type="ECO:0000256" key="9">
    <source>
        <dbReference type="ARBA" id="ARBA00023328"/>
    </source>
</evidence>
<keyword evidence="2 10" id="KW-0158">Chromosome</keyword>
<keyword evidence="4 10" id="KW-0498">Mitosis</keyword>
<evidence type="ECO:0000256" key="12">
    <source>
        <dbReference type="SAM" id="MobiDB-lite"/>
    </source>
</evidence>
<feature type="compositionally biased region" description="Polar residues" evidence="12">
    <location>
        <begin position="29"/>
        <end position="39"/>
    </location>
</feature>
<sequence length="537" mass="62134">MRRQMNTVKATPDEFSHRGGSIPRPSTYGRPSNMNSNRLTAFPGSSRTTSTRSSKMPLKTVIVKDQRDFGNKQYVASMISDIVQVLWSKILDREFKLVNAEESKRNEQIKYMLTSLGYPFVLKDSTLKTMTAPHSWKTMLGALHWLKLYILIDHFYELTSIFLAESFNASSADLGKLEEVHNLRSIELQELKKTLMEGNSLPDEINRLELEKKKLEDYCRDLRKHHEEELLPIITATQGKISRIRVEVGKINNEIIKNEDILSKQSISSDKALELIESMKKVRSERMVLEQKIQTQQKNLDNSTLQLCNKSAAIVTKFEDFKMKAKQVIQKMGLDGSWNDFLSIDCVPTDPEFKRKCKEPALDVAKEKSEEMIGIKKAEIEKLHDAVDDFEDAIFDTEKELAELDFMIVNNKKKISIMKDNNHPELNAKNRELEQLTSSIHQLEKFSRMDLSQKKEELERLKKKRANLVEIYEKEGDDMAKCLQLMGEKVLDKRNKFQDAKAMHKKRVAIAMEKIKEEEAMIQAQLIEELKKLETED</sequence>
<evidence type="ECO:0000259" key="13">
    <source>
        <dbReference type="Pfam" id="PF03801"/>
    </source>
</evidence>
<dbReference type="InterPro" id="IPR005550">
    <property type="entry name" value="Kinetochore_Ndc80"/>
</dbReference>
<accession>A0A915IY81</accession>
<keyword evidence="8 10" id="KW-0131">Cell cycle</keyword>
<dbReference type="PANTHER" id="PTHR10643">
    <property type="entry name" value="KINETOCHORE PROTEIN NDC80"/>
    <property type="match status" value="1"/>
</dbReference>
<evidence type="ECO:0000256" key="2">
    <source>
        <dbReference type="ARBA" id="ARBA00022454"/>
    </source>
</evidence>
<feature type="domain" description="Kinetochore protein Ndc80 CH" evidence="13">
    <location>
        <begin position="92"/>
        <end position="146"/>
    </location>
</feature>
<keyword evidence="14" id="KW-1185">Reference proteome</keyword>
<keyword evidence="3 10" id="KW-0132">Cell division</keyword>
<dbReference type="GO" id="GO:0005634">
    <property type="term" value="C:nucleus"/>
    <property type="evidence" value="ECO:0007669"/>
    <property type="project" value="UniProtKB-SubCell"/>
</dbReference>
<dbReference type="AlphaFoldDB" id="A0A915IY81"/>
<dbReference type="OMA" id="EMIAMEC"/>
<dbReference type="Gene3D" id="1.10.418.30">
    <property type="entry name" value="Ncd80 complex, Ncd80 subunit"/>
    <property type="match status" value="1"/>
</dbReference>
<feature type="coiled-coil region" evidence="11">
    <location>
        <begin position="426"/>
        <end position="475"/>
    </location>
</feature>
<keyword evidence="6 11" id="KW-0175">Coiled coil</keyword>
<comment type="subcellular location">
    <subcellularLocation>
        <location evidence="10">Chromosome</location>
        <location evidence="10">Centromere</location>
        <location evidence="10">Kinetochore</location>
    </subcellularLocation>
    <subcellularLocation>
        <location evidence="10">Nucleus</location>
    </subcellularLocation>
</comment>
<dbReference type="PANTHER" id="PTHR10643:SF2">
    <property type="entry name" value="KINETOCHORE PROTEIN NDC80 HOMOLOG"/>
    <property type="match status" value="1"/>
</dbReference>
<dbReference type="InterPro" id="IPR055260">
    <property type="entry name" value="Ndc80_CH"/>
</dbReference>
<evidence type="ECO:0000256" key="11">
    <source>
        <dbReference type="SAM" id="Coils"/>
    </source>
</evidence>
<proteinExistence type="inferred from homology"/>
<dbReference type="WBParaSite" id="nRc.2.0.1.t18381-RA">
    <property type="protein sequence ID" value="nRc.2.0.1.t18381-RA"/>
    <property type="gene ID" value="nRc.2.0.1.g18381"/>
</dbReference>
<dbReference type="Pfam" id="PF03801">
    <property type="entry name" value="Ndc80_HEC"/>
    <property type="match status" value="1"/>
</dbReference>
<dbReference type="GO" id="GO:0051315">
    <property type="term" value="P:attachment of mitotic spindle microtubules to kinetochore"/>
    <property type="evidence" value="ECO:0007669"/>
    <property type="project" value="UniProtKB-UniRule"/>
</dbReference>
<feature type="region of interest" description="Disordered" evidence="12">
    <location>
        <begin position="1"/>
        <end position="53"/>
    </location>
</feature>
<evidence type="ECO:0000256" key="1">
    <source>
        <dbReference type="ARBA" id="ARBA00007050"/>
    </source>
</evidence>
<evidence type="ECO:0000256" key="4">
    <source>
        <dbReference type="ARBA" id="ARBA00022776"/>
    </source>
</evidence>
<keyword evidence="7 10" id="KW-0539">Nucleus</keyword>
<evidence type="ECO:0000256" key="6">
    <source>
        <dbReference type="ARBA" id="ARBA00023054"/>
    </source>
</evidence>
<protein>
    <recommendedName>
        <fullName evidence="10">Kinetochore protein NDC80</fullName>
    </recommendedName>
</protein>
<comment type="function">
    <text evidence="10">Acts as a component of the essential kinetochore-associated NDC80 complex, which is required for chromosome segregation and spindle checkpoint activity.</text>
</comment>
<evidence type="ECO:0000313" key="15">
    <source>
        <dbReference type="WBParaSite" id="nRc.2.0.1.t18381-RA"/>
    </source>
</evidence>
<dbReference type="GO" id="GO:0031262">
    <property type="term" value="C:Ndc80 complex"/>
    <property type="evidence" value="ECO:0007669"/>
    <property type="project" value="UniProtKB-UniRule"/>
</dbReference>
<keyword evidence="5 10" id="KW-0995">Kinetochore</keyword>
<evidence type="ECO:0000256" key="10">
    <source>
        <dbReference type="RuleBase" id="RU368072"/>
    </source>
</evidence>
<comment type="subunit">
    <text evidence="10">Component of the NDC80 complex.</text>
</comment>
<dbReference type="Proteomes" id="UP000887565">
    <property type="component" value="Unplaced"/>
</dbReference>
<dbReference type="GO" id="GO:0051301">
    <property type="term" value="P:cell division"/>
    <property type="evidence" value="ECO:0007669"/>
    <property type="project" value="UniProtKB-UniRule"/>
</dbReference>
<evidence type="ECO:0000256" key="8">
    <source>
        <dbReference type="ARBA" id="ARBA00023306"/>
    </source>
</evidence>
<evidence type="ECO:0000256" key="3">
    <source>
        <dbReference type="ARBA" id="ARBA00022618"/>
    </source>
</evidence>